<dbReference type="AlphaFoldDB" id="A0A183HDC8"/>
<dbReference type="EMBL" id="UZAJ01004749">
    <property type="protein sequence ID" value="VDO43328.1"/>
    <property type="molecule type" value="Genomic_DNA"/>
</dbReference>
<evidence type="ECO:0000313" key="4">
    <source>
        <dbReference type="Proteomes" id="UP000267606"/>
    </source>
</evidence>
<evidence type="ECO:0000259" key="2">
    <source>
        <dbReference type="PROSITE" id="PS50853"/>
    </source>
</evidence>
<dbReference type="SMART" id="SM00060">
    <property type="entry name" value="FN3"/>
    <property type="match status" value="1"/>
</dbReference>
<feature type="region of interest" description="Disordered" evidence="1">
    <location>
        <begin position="55"/>
        <end position="79"/>
    </location>
</feature>
<evidence type="ECO:0000313" key="5">
    <source>
        <dbReference type="WBParaSite" id="OFLC_0000548901-mRNA-1"/>
    </source>
</evidence>
<sequence>MHLFFPTVSPKILLLKALSSQSLFIRWKAPLLENHKGEILNYLIRWRPVLAKNETDRNEIPESDEDYEESSTGKGDKGGKRWLEMIQDAVLGNSAIISGLNAHTIYEVSVAAGNGMGYGPGSEPEQEQTDEDGWCCFVVFANLHACF</sequence>
<organism evidence="5">
    <name type="scientific">Onchocerca flexuosa</name>
    <dbReference type="NCBI Taxonomy" id="387005"/>
    <lineage>
        <taxon>Eukaryota</taxon>
        <taxon>Metazoa</taxon>
        <taxon>Ecdysozoa</taxon>
        <taxon>Nematoda</taxon>
        <taxon>Chromadorea</taxon>
        <taxon>Rhabditida</taxon>
        <taxon>Spirurina</taxon>
        <taxon>Spiruromorpha</taxon>
        <taxon>Filarioidea</taxon>
        <taxon>Onchocercidae</taxon>
        <taxon>Onchocerca</taxon>
    </lineage>
</organism>
<dbReference type="PROSITE" id="PS50853">
    <property type="entry name" value="FN3"/>
    <property type="match status" value="1"/>
</dbReference>
<feature type="domain" description="Fibronectin type-III" evidence="2">
    <location>
        <begin position="9"/>
        <end position="132"/>
    </location>
</feature>
<dbReference type="InterPro" id="IPR003961">
    <property type="entry name" value="FN3_dom"/>
</dbReference>
<dbReference type="CDD" id="cd00063">
    <property type="entry name" value="FN3"/>
    <property type="match status" value="1"/>
</dbReference>
<keyword evidence="4" id="KW-1185">Reference proteome</keyword>
<dbReference type="Pfam" id="PF00041">
    <property type="entry name" value="fn3"/>
    <property type="match status" value="1"/>
</dbReference>
<proteinExistence type="predicted"/>
<name>A0A183HDC8_9BILA</name>
<accession>A0A183HDC8</accession>
<dbReference type="STRING" id="387005.A0A183HDC8"/>
<dbReference type="SUPFAM" id="SSF49265">
    <property type="entry name" value="Fibronectin type III"/>
    <property type="match status" value="1"/>
</dbReference>
<dbReference type="Proteomes" id="UP000267606">
    <property type="component" value="Unassembled WGS sequence"/>
</dbReference>
<evidence type="ECO:0000256" key="1">
    <source>
        <dbReference type="SAM" id="MobiDB-lite"/>
    </source>
</evidence>
<dbReference type="InterPro" id="IPR036116">
    <property type="entry name" value="FN3_sf"/>
</dbReference>
<dbReference type="InterPro" id="IPR013783">
    <property type="entry name" value="Ig-like_fold"/>
</dbReference>
<reference evidence="3 4" key="2">
    <citation type="submission" date="2018-11" db="EMBL/GenBank/DDBJ databases">
        <authorList>
            <consortium name="Pathogen Informatics"/>
        </authorList>
    </citation>
    <scope>NUCLEOTIDE SEQUENCE [LARGE SCALE GENOMIC DNA]</scope>
</reference>
<protein>
    <submittedName>
        <fullName evidence="5">Fibronectin type-III domain-containing protein</fullName>
    </submittedName>
</protein>
<dbReference type="Gene3D" id="2.60.40.10">
    <property type="entry name" value="Immunoglobulins"/>
    <property type="match status" value="1"/>
</dbReference>
<evidence type="ECO:0000313" key="3">
    <source>
        <dbReference type="EMBL" id="VDO43328.1"/>
    </source>
</evidence>
<gene>
    <name evidence="3" type="ORF">OFLC_LOCUS5490</name>
</gene>
<reference evidence="5" key="1">
    <citation type="submission" date="2016-06" db="UniProtKB">
        <authorList>
            <consortium name="WormBaseParasite"/>
        </authorList>
    </citation>
    <scope>IDENTIFICATION</scope>
</reference>
<dbReference type="WBParaSite" id="OFLC_0000548901-mRNA-1">
    <property type="protein sequence ID" value="OFLC_0000548901-mRNA-1"/>
    <property type="gene ID" value="OFLC_0000548901"/>
</dbReference>